<dbReference type="GO" id="GO:0005634">
    <property type="term" value="C:nucleus"/>
    <property type="evidence" value="ECO:0007669"/>
    <property type="project" value="EnsemblFungi"/>
</dbReference>
<feature type="binding site" evidence="6">
    <location>
        <position position="145"/>
    </location>
    <ligand>
        <name>substrate</name>
    </ligand>
</feature>
<dbReference type="PIRSF" id="PIRSF028973">
    <property type="entry name" value="Scavenger_mRNA_decap_enz"/>
    <property type="match status" value="1"/>
</dbReference>
<comment type="similarity">
    <text evidence="2">Belongs to the HIT family.</text>
</comment>
<keyword evidence="3" id="KW-0963">Cytoplasm</keyword>
<comment type="subcellular location">
    <subcellularLocation>
        <location evidence="1">Cytoplasm</location>
    </subcellularLocation>
</comment>
<dbReference type="STRING" id="1382522.W6MVM2"/>
<keyword evidence="8" id="KW-1185">Reference proteome</keyword>
<evidence type="ECO:0000313" key="8">
    <source>
        <dbReference type="Proteomes" id="UP000019384"/>
    </source>
</evidence>
<dbReference type="GO" id="GO:0000932">
    <property type="term" value="C:P-body"/>
    <property type="evidence" value="ECO:0007669"/>
    <property type="project" value="TreeGrafter"/>
</dbReference>
<reference evidence="7" key="2">
    <citation type="submission" date="2014-02" db="EMBL/GenBank/DDBJ databases">
        <title>Complete DNA sequence of /Kuraishia capsulata/ illustrates novel genomic features among budding yeasts (/Saccharomycotina/).</title>
        <authorList>
            <person name="Morales L."/>
            <person name="Noel B."/>
            <person name="Porcel B."/>
            <person name="Marcet-Houben M."/>
            <person name="Hullo M-F."/>
            <person name="Sacerdot C."/>
            <person name="Tekaia F."/>
            <person name="Leh-Louis V."/>
            <person name="Despons L."/>
            <person name="Khanna V."/>
            <person name="Aury J-M."/>
            <person name="Barbe V."/>
            <person name="Couloux A."/>
            <person name="Labadie K."/>
            <person name="Pelletier E."/>
            <person name="Souciet J-L."/>
            <person name="Boekhout T."/>
            <person name="Gabaldon T."/>
            <person name="Wincker P."/>
            <person name="Dujon B."/>
        </authorList>
    </citation>
    <scope>NUCLEOTIDE SEQUENCE</scope>
    <source>
        <strain evidence="7">CBS 1993</strain>
    </source>
</reference>
<evidence type="ECO:0000256" key="6">
    <source>
        <dbReference type="PIRSR" id="PIRSR028973-2"/>
    </source>
</evidence>
<feature type="binding site" evidence="6">
    <location>
        <position position="167"/>
    </location>
    <ligand>
        <name>substrate</name>
    </ligand>
</feature>
<dbReference type="GO" id="GO:0140932">
    <property type="term" value="F:5'-(N(7)-methyl 5'-triphosphoguanosine)-[mRNA] diphosphatase activity"/>
    <property type="evidence" value="ECO:0007669"/>
    <property type="project" value="EnsemblFungi"/>
</dbReference>
<feature type="binding site" evidence="6">
    <location>
        <position position="165"/>
    </location>
    <ligand>
        <name>substrate</name>
    </ligand>
</feature>
<dbReference type="GeneID" id="34519774"/>
<gene>
    <name evidence="7" type="ORF">KUCA_T00002352001</name>
</gene>
<evidence type="ECO:0000256" key="3">
    <source>
        <dbReference type="ARBA" id="ARBA00022490"/>
    </source>
</evidence>
<name>W6MVM2_9ASCO</name>
<evidence type="ECO:0008006" key="9">
    <source>
        <dbReference type="Google" id="ProtNLM"/>
    </source>
</evidence>
<feature type="active site" description="Nucleophile" evidence="5">
    <location>
        <position position="239"/>
    </location>
</feature>
<dbReference type="PANTHER" id="PTHR12978:SF0">
    <property type="entry name" value="M7GPPPX DIPHOSPHATASE"/>
    <property type="match status" value="1"/>
</dbReference>
<sequence length="302" mass="34648">MSLIREFQYSKILTSNAQEKTVTFLGKIKGEDAILKLEKTPFATETSEIDAFFAKNTISDIKELASNDVYHWGVSLLEQTLQNPTCKYSLVYPATETHIAKFETAAYHMISETPEHYQNVVKPYISTMQGDRLKWVRNILFEGAEAERVVYRNDDREKGFVLVPDMKWDGTTLDTLYICAIVLREDIASIRDLKREHVNWLNGMQDEIKAGVAKYYGNKIKGDELRIFVHYQPSYYHFHIHIVNISHPGLASTMSVGRAVLLQDVIDQLEYLEDGIASRTLTYALAENHKLWDLGLKYATRG</sequence>
<organism evidence="7 8">
    <name type="scientific">Kuraishia capsulata CBS 1993</name>
    <dbReference type="NCBI Taxonomy" id="1382522"/>
    <lineage>
        <taxon>Eukaryota</taxon>
        <taxon>Fungi</taxon>
        <taxon>Dikarya</taxon>
        <taxon>Ascomycota</taxon>
        <taxon>Saccharomycotina</taxon>
        <taxon>Pichiomycetes</taxon>
        <taxon>Pichiales</taxon>
        <taxon>Pichiaceae</taxon>
        <taxon>Kuraishia</taxon>
    </lineage>
</organism>
<evidence type="ECO:0000256" key="1">
    <source>
        <dbReference type="ARBA" id="ARBA00004496"/>
    </source>
</evidence>
<dbReference type="SUPFAM" id="SSF54197">
    <property type="entry name" value="HIT-like"/>
    <property type="match status" value="1"/>
</dbReference>
<dbReference type="EMBL" id="HG793127">
    <property type="protein sequence ID" value="CDK26380.1"/>
    <property type="molecule type" value="Genomic_DNA"/>
</dbReference>
<dbReference type="Proteomes" id="UP000019384">
    <property type="component" value="Unassembled WGS sequence"/>
</dbReference>
<evidence type="ECO:0000256" key="2">
    <source>
        <dbReference type="ARBA" id="ARBA00010208"/>
    </source>
</evidence>
<feature type="binding site" evidence="6">
    <location>
        <position position="135"/>
    </location>
    <ligand>
        <name>substrate</name>
    </ligand>
</feature>
<dbReference type="OrthoDB" id="10264956at2759"/>
<feature type="binding site" evidence="6">
    <location>
        <begin position="230"/>
        <end position="241"/>
    </location>
    <ligand>
        <name>substrate</name>
    </ligand>
</feature>
<dbReference type="Pfam" id="PF11969">
    <property type="entry name" value="DcpS_C"/>
    <property type="match status" value="1"/>
</dbReference>
<dbReference type="GO" id="GO:0000290">
    <property type="term" value="P:deadenylation-dependent decapping of nuclear-transcribed mRNA"/>
    <property type="evidence" value="ECO:0007669"/>
    <property type="project" value="EnsemblFungi"/>
</dbReference>
<dbReference type="SUPFAM" id="SSF102860">
    <property type="entry name" value="mRNA decapping enzyme DcpS N-terminal domain"/>
    <property type="match status" value="1"/>
</dbReference>
<keyword evidence="4" id="KW-0597">Phosphoprotein</keyword>
<dbReference type="RefSeq" id="XP_022458386.1">
    <property type="nucleotide sequence ID" value="XM_022602598.1"/>
</dbReference>
<protein>
    <recommendedName>
        <fullName evidence="9">HIT domain-containing protein</fullName>
    </recommendedName>
</protein>
<evidence type="ECO:0000256" key="4">
    <source>
        <dbReference type="ARBA" id="ARBA00022553"/>
    </source>
</evidence>
<reference evidence="7" key="1">
    <citation type="submission" date="2013-12" db="EMBL/GenBank/DDBJ databases">
        <authorList>
            <person name="Genoscope - CEA"/>
        </authorList>
    </citation>
    <scope>NUCLEOTIDE SEQUENCE</scope>
    <source>
        <strain evidence="7">CBS 1993</strain>
    </source>
</reference>
<dbReference type="InterPro" id="IPR008594">
    <property type="entry name" value="DcpS/DCS2"/>
</dbReference>
<dbReference type="AlphaFoldDB" id="W6MVM2"/>
<dbReference type="InterPro" id="IPR011145">
    <property type="entry name" value="Scavenger_mRNA_decap_enz_N"/>
</dbReference>
<dbReference type="PROSITE" id="PS00892">
    <property type="entry name" value="HIT_1"/>
    <property type="match status" value="1"/>
</dbReference>
<accession>W6MVM2</accession>
<proteinExistence type="inferred from homology"/>
<dbReference type="GO" id="GO:0000340">
    <property type="term" value="F:RNA 7-methylguanosine cap binding"/>
    <property type="evidence" value="ECO:0007669"/>
    <property type="project" value="EnsemblFungi"/>
</dbReference>
<dbReference type="HOGENOM" id="CLU_041045_1_0_1"/>
<dbReference type="Gene3D" id="3.30.200.40">
    <property type="entry name" value="Scavenger mRNA decapping enzyme, N-terminal domain"/>
    <property type="match status" value="1"/>
</dbReference>
<evidence type="ECO:0000256" key="5">
    <source>
        <dbReference type="PIRSR" id="PIRSR028973-1"/>
    </source>
</evidence>
<dbReference type="PANTHER" id="PTHR12978">
    <property type="entry name" value="HISTIDINE TRIAD HIT PROTEIN MEMBER"/>
    <property type="match status" value="1"/>
</dbReference>
<dbReference type="Pfam" id="PF05652">
    <property type="entry name" value="DcpS"/>
    <property type="match status" value="1"/>
</dbReference>
<dbReference type="InterPro" id="IPR036265">
    <property type="entry name" value="HIT-like_sf"/>
</dbReference>
<dbReference type="InterPro" id="IPR019808">
    <property type="entry name" value="Histidine_triad_CS"/>
</dbReference>
<evidence type="ECO:0000313" key="7">
    <source>
        <dbReference type="EMBL" id="CDK26380.1"/>
    </source>
</evidence>
<dbReference type="Gene3D" id="3.30.428.10">
    <property type="entry name" value="HIT-like"/>
    <property type="match status" value="1"/>
</dbReference>